<sequence>MTHQLSVVSYQLSVIRERGSWGSNSKFKILYTPHPTPYWRLATSH</sequence>
<dbReference type="AlphaFoldDB" id="A0A9X5E4N4"/>
<comment type="caution">
    <text evidence="1">The sequence shown here is derived from an EMBL/GenBank/DDBJ whole genome shotgun (WGS) entry which is preliminary data.</text>
</comment>
<reference evidence="1 2" key="1">
    <citation type="journal article" date="2015" name="Genome Announc.">
        <title>Draft Genome Sequence of the Terrestrial Cyanobacterium Scytonema millei VB511283, Isolated from Eastern India.</title>
        <authorList>
            <person name="Sen D."/>
            <person name="Chandrababunaidu M.M."/>
            <person name="Singh D."/>
            <person name="Sanghi N."/>
            <person name="Ghorai A."/>
            <person name="Mishra G.P."/>
            <person name="Madduluri M."/>
            <person name="Adhikary S.P."/>
            <person name="Tripathy S."/>
        </authorList>
    </citation>
    <scope>NUCLEOTIDE SEQUENCE [LARGE SCALE GENOMIC DNA]</scope>
    <source>
        <strain evidence="1 2">VB511283</strain>
    </source>
</reference>
<protein>
    <submittedName>
        <fullName evidence="1">Uncharacterized protein</fullName>
    </submittedName>
</protein>
<organism evidence="1 2">
    <name type="scientific">Scytonema millei VB511283</name>
    <dbReference type="NCBI Taxonomy" id="1245923"/>
    <lineage>
        <taxon>Bacteria</taxon>
        <taxon>Bacillati</taxon>
        <taxon>Cyanobacteriota</taxon>
        <taxon>Cyanophyceae</taxon>
        <taxon>Nostocales</taxon>
        <taxon>Scytonemataceae</taxon>
        <taxon>Scytonema</taxon>
    </lineage>
</organism>
<proteinExistence type="predicted"/>
<accession>A0A9X5E4N4</accession>
<gene>
    <name evidence="1" type="ORF">QH73_0011160</name>
</gene>
<keyword evidence="2" id="KW-1185">Reference proteome</keyword>
<name>A0A9X5E4N4_9CYAN</name>
<dbReference type="Proteomes" id="UP000031532">
    <property type="component" value="Unassembled WGS sequence"/>
</dbReference>
<evidence type="ECO:0000313" key="2">
    <source>
        <dbReference type="Proteomes" id="UP000031532"/>
    </source>
</evidence>
<dbReference type="EMBL" id="JTJC03000002">
    <property type="protein sequence ID" value="NHC35215.1"/>
    <property type="molecule type" value="Genomic_DNA"/>
</dbReference>
<evidence type="ECO:0000313" key="1">
    <source>
        <dbReference type="EMBL" id="NHC35215.1"/>
    </source>
</evidence>